<proteinExistence type="predicted"/>
<reference evidence="8 9" key="1">
    <citation type="submission" date="2015-04" db="EMBL/GenBank/DDBJ databases">
        <authorList>
            <person name="Syromyatnikov M.Y."/>
            <person name="Popov V.N."/>
        </authorList>
    </citation>
    <scope>NUCLEOTIDE SEQUENCE [LARGE SCALE GENOMIC DNA]</scope>
    <source>
        <strain evidence="8">WF-38-12</strain>
    </source>
</reference>
<evidence type="ECO:0000256" key="3">
    <source>
        <dbReference type="ARBA" id="ARBA00022989"/>
    </source>
</evidence>
<feature type="transmembrane region" description="Helical" evidence="6">
    <location>
        <begin position="259"/>
        <end position="276"/>
    </location>
</feature>
<dbReference type="SUPFAM" id="SSF81321">
    <property type="entry name" value="Family A G protein-coupled receptor-like"/>
    <property type="match status" value="1"/>
</dbReference>
<feature type="region of interest" description="Disordered" evidence="5">
    <location>
        <begin position="354"/>
        <end position="376"/>
    </location>
</feature>
<accession>A0A0U1M6R1</accession>
<keyword evidence="4 6" id="KW-0472">Membrane</keyword>
<name>A0A0U1M6R1_TALIS</name>
<protein>
    <submittedName>
        <fullName evidence="8">Putative G-protein coupled receptor 157</fullName>
    </submittedName>
</protein>
<dbReference type="AlphaFoldDB" id="A0A0U1M6R1"/>
<feature type="domain" description="G protein-coupled receptor GPR1/2/3 C-terminal" evidence="7">
    <location>
        <begin position="255"/>
        <end position="322"/>
    </location>
</feature>
<feature type="transmembrane region" description="Helical" evidence="6">
    <location>
        <begin position="296"/>
        <end position="318"/>
    </location>
</feature>
<evidence type="ECO:0000256" key="4">
    <source>
        <dbReference type="ARBA" id="ARBA00023136"/>
    </source>
</evidence>
<feature type="compositionally biased region" description="Basic residues" evidence="5">
    <location>
        <begin position="363"/>
        <end position="372"/>
    </location>
</feature>
<evidence type="ECO:0000313" key="8">
    <source>
        <dbReference type="EMBL" id="CRG91217.1"/>
    </source>
</evidence>
<evidence type="ECO:0000256" key="1">
    <source>
        <dbReference type="ARBA" id="ARBA00004141"/>
    </source>
</evidence>
<dbReference type="PANTHER" id="PTHR23112:SF41">
    <property type="entry name" value="G-PROTEIN COUPLED RECEPTORS FAMILY 1 PROFILE DOMAIN-CONTAINING PROTEIN-RELATED"/>
    <property type="match status" value="1"/>
</dbReference>
<dbReference type="Pfam" id="PF11970">
    <property type="entry name" value="GPR_Gpa2_C"/>
    <property type="match status" value="1"/>
</dbReference>
<evidence type="ECO:0000313" key="9">
    <source>
        <dbReference type="Proteomes" id="UP000054383"/>
    </source>
</evidence>
<feature type="transmembrane region" description="Helical" evidence="6">
    <location>
        <begin position="217"/>
        <end position="238"/>
    </location>
</feature>
<feature type="transmembrane region" description="Helical" evidence="6">
    <location>
        <begin position="169"/>
        <end position="189"/>
    </location>
</feature>
<evidence type="ECO:0000256" key="5">
    <source>
        <dbReference type="SAM" id="MobiDB-lite"/>
    </source>
</evidence>
<keyword evidence="3 6" id="KW-1133">Transmembrane helix</keyword>
<keyword evidence="9" id="KW-1185">Reference proteome</keyword>
<dbReference type="GO" id="GO:0005886">
    <property type="term" value="C:plasma membrane"/>
    <property type="evidence" value="ECO:0007669"/>
    <property type="project" value="TreeGrafter"/>
</dbReference>
<dbReference type="OrthoDB" id="100006at2759"/>
<feature type="transmembrane region" description="Helical" evidence="6">
    <location>
        <begin position="49"/>
        <end position="72"/>
    </location>
</feature>
<organism evidence="8 9">
    <name type="scientific">Talaromyces islandicus</name>
    <name type="common">Penicillium islandicum</name>
    <dbReference type="NCBI Taxonomy" id="28573"/>
    <lineage>
        <taxon>Eukaryota</taxon>
        <taxon>Fungi</taxon>
        <taxon>Dikarya</taxon>
        <taxon>Ascomycota</taxon>
        <taxon>Pezizomycotina</taxon>
        <taxon>Eurotiomycetes</taxon>
        <taxon>Eurotiomycetidae</taxon>
        <taxon>Eurotiales</taxon>
        <taxon>Trichocomaceae</taxon>
        <taxon>Talaromyces</taxon>
        <taxon>Talaromyces sect. Islandici</taxon>
    </lineage>
</organism>
<gene>
    <name evidence="8" type="ORF">PISL3812_08265</name>
</gene>
<keyword evidence="8" id="KW-0675">Receptor</keyword>
<sequence length="441" mass="49887">MVSISQALHSVFSPDAVPNYLQGRQATGDNDLDPNFQELIFDSLQKRRFLGVGLIACMSAIATSGLLSFLTYRMIFWTRYYKRPLAENQYVVLIYNLILVDLQQATAFLICLVWVSRGKSEYHTPACYLQGWLVQTADAGSGLFVLAIAIHTAAAVVRGRQLPNWIFRGVILALWSFILILGFIPVGLYGKNVFVVSEAGWCWLSPKYEQERLWGHYFWIFLAEFGTIAIYAIMFVHLRRRMKKSSAALHNQQESLRRLNRVVIYMVIYPLAYVMLSLPLAAGRMSVSRNKVPSKTYFAVSGALMALSGLVDVVVYSITRRHLLLDSDSSMHDKSNSYQRKGSRVHGTTISTTIAANDSRNGNRSKRSKFASRFRPQESHQMLTIDSLGDRDGSTDDIVAKRDSEAEMMPHAVYQQTTIEITHEPADEKSLESSPTWNMRE</sequence>
<evidence type="ECO:0000256" key="2">
    <source>
        <dbReference type="ARBA" id="ARBA00022692"/>
    </source>
</evidence>
<dbReference type="Proteomes" id="UP000054383">
    <property type="component" value="Unassembled WGS sequence"/>
</dbReference>
<comment type="subcellular location">
    <subcellularLocation>
        <location evidence="1">Membrane</location>
        <topology evidence="1">Multi-pass membrane protein</topology>
    </subcellularLocation>
</comment>
<feature type="transmembrane region" description="Helical" evidence="6">
    <location>
        <begin position="139"/>
        <end position="157"/>
    </location>
</feature>
<dbReference type="Gene3D" id="1.20.1070.10">
    <property type="entry name" value="Rhodopsin 7-helix transmembrane proteins"/>
    <property type="match status" value="1"/>
</dbReference>
<dbReference type="OMA" id="DIETWRY"/>
<dbReference type="STRING" id="28573.A0A0U1M6R1"/>
<dbReference type="PANTHER" id="PTHR23112">
    <property type="entry name" value="G PROTEIN-COUPLED RECEPTOR 157-RELATED"/>
    <property type="match status" value="1"/>
</dbReference>
<feature type="transmembrane region" description="Helical" evidence="6">
    <location>
        <begin position="93"/>
        <end position="115"/>
    </location>
</feature>
<dbReference type="InterPro" id="IPR022596">
    <property type="entry name" value="GPR1/2/3_C"/>
</dbReference>
<evidence type="ECO:0000259" key="7">
    <source>
        <dbReference type="Pfam" id="PF11970"/>
    </source>
</evidence>
<dbReference type="GO" id="GO:0007189">
    <property type="term" value="P:adenylate cyclase-activating G protein-coupled receptor signaling pathway"/>
    <property type="evidence" value="ECO:0007669"/>
    <property type="project" value="TreeGrafter"/>
</dbReference>
<keyword evidence="2 6" id="KW-0812">Transmembrane</keyword>
<evidence type="ECO:0000256" key="6">
    <source>
        <dbReference type="SAM" id="Phobius"/>
    </source>
</evidence>
<dbReference type="EMBL" id="CVMT01000009">
    <property type="protein sequence ID" value="CRG91217.1"/>
    <property type="molecule type" value="Genomic_DNA"/>
</dbReference>
<dbReference type="GO" id="GO:0004930">
    <property type="term" value="F:G protein-coupled receptor activity"/>
    <property type="evidence" value="ECO:0007669"/>
    <property type="project" value="TreeGrafter"/>
</dbReference>